<evidence type="ECO:0000256" key="1">
    <source>
        <dbReference type="SAM" id="Phobius"/>
    </source>
</evidence>
<gene>
    <name evidence="4" type="primary">mce5B</name>
    <name evidence="4" type="ORF">AMETH_0634</name>
</gene>
<protein>
    <submittedName>
        <fullName evidence="4">Virulence factor Mce family protein</fullName>
    </submittedName>
</protein>
<reference evidence="4 5" key="1">
    <citation type="submission" date="2014-07" db="EMBL/GenBank/DDBJ databases">
        <title>Whole Genome Sequence of the Amycolatopsis methanolica 239.</title>
        <authorList>
            <person name="Tang B."/>
        </authorList>
    </citation>
    <scope>NUCLEOTIDE SEQUENCE [LARGE SCALE GENOMIC DNA]</scope>
    <source>
        <strain evidence="4 5">239</strain>
    </source>
</reference>
<feature type="domain" description="Mce/MlaD" evidence="2">
    <location>
        <begin position="38"/>
        <end position="112"/>
    </location>
</feature>
<evidence type="ECO:0000259" key="3">
    <source>
        <dbReference type="Pfam" id="PF11887"/>
    </source>
</evidence>
<dbReference type="InterPro" id="IPR024516">
    <property type="entry name" value="Mce_C"/>
</dbReference>
<dbReference type="PANTHER" id="PTHR33371">
    <property type="entry name" value="INTERMEMBRANE PHOSPHOLIPID TRANSPORT SYSTEM BINDING PROTEIN MLAD-RELATED"/>
    <property type="match status" value="1"/>
</dbReference>
<dbReference type="GO" id="GO:0051701">
    <property type="term" value="P:biological process involved in interaction with host"/>
    <property type="evidence" value="ECO:0007669"/>
    <property type="project" value="TreeGrafter"/>
</dbReference>
<dbReference type="GO" id="GO:0005576">
    <property type="term" value="C:extracellular region"/>
    <property type="evidence" value="ECO:0007669"/>
    <property type="project" value="TreeGrafter"/>
</dbReference>
<dbReference type="Proteomes" id="UP000062973">
    <property type="component" value="Chromosome"/>
</dbReference>
<dbReference type="InterPro" id="IPR052336">
    <property type="entry name" value="MlaD_Phospholipid_Transporter"/>
</dbReference>
<dbReference type="EMBL" id="CP009110">
    <property type="protein sequence ID" value="AIJ20726.1"/>
    <property type="molecule type" value="Genomic_DNA"/>
</dbReference>
<accession>A0A076MP66</accession>
<dbReference type="HOGENOM" id="CLU_026704_1_0_11"/>
<dbReference type="InterPro" id="IPR003399">
    <property type="entry name" value="Mce/MlaD"/>
</dbReference>
<dbReference type="STRING" id="1068978.AMETH_0634"/>
<keyword evidence="1" id="KW-1133">Transmembrane helix</keyword>
<dbReference type="NCBIfam" id="TIGR00996">
    <property type="entry name" value="Mtu_fam_mce"/>
    <property type="match status" value="1"/>
</dbReference>
<dbReference type="RefSeq" id="WP_017986589.1">
    <property type="nucleotide sequence ID" value="NZ_AQUL01000001.1"/>
</dbReference>
<dbReference type="eggNOG" id="COG1463">
    <property type="taxonomic scope" value="Bacteria"/>
</dbReference>
<name>A0A076MP66_AMYME</name>
<dbReference type="AlphaFoldDB" id="A0A076MP66"/>
<evidence type="ECO:0000313" key="4">
    <source>
        <dbReference type="EMBL" id="AIJ20726.1"/>
    </source>
</evidence>
<dbReference type="PATRIC" id="fig|1068978.7.peg.666"/>
<evidence type="ECO:0000259" key="2">
    <source>
        <dbReference type="Pfam" id="PF02470"/>
    </source>
</evidence>
<proteinExistence type="predicted"/>
<dbReference type="Pfam" id="PF11887">
    <property type="entry name" value="Mce4_CUP1"/>
    <property type="match status" value="1"/>
</dbReference>
<feature type="transmembrane region" description="Helical" evidence="1">
    <location>
        <begin position="12"/>
        <end position="32"/>
    </location>
</feature>
<dbReference type="PANTHER" id="PTHR33371:SF17">
    <property type="entry name" value="MCE-FAMILY PROTEIN MCE1B"/>
    <property type="match status" value="1"/>
</dbReference>
<dbReference type="Pfam" id="PF02470">
    <property type="entry name" value="MlaD"/>
    <property type="match status" value="1"/>
</dbReference>
<keyword evidence="5" id="KW-1185">Reference proteome</keyword>
<evidence type="ECO:0000313" key="5">
    <source>
        <dbReference type="Proteomes" id="UP000062973"/>
    </source>
</evidence>
<feature type="domain" description="Mammalian cell entry C-terminal" evidence="3">
    <location>
        <begin position="119"/>
        <end position="320"/>
    </location>
</feature>
<keyword evidence="1" id="KW-0472">Membrane</keyword>
<organism evidence="4 5">
    <name type="scientific">Amycolatopsis methanolica 239</name>
    <dbReference type="NCBI Taxonomy" id="1068978"/>
    <lineage>
        <taxon>Bacteria</taxon>
        <taxon>Bacillati</taxon>
        <taxon>Actinomycetota</taxon>
        <taxon>Actinomycetes</taxon>
        <taxon>Pseudonocardiales</taxon>
        <taxon>Pseudonocardiaceae</taxon>
        <taxon>Amycolatopsis</taxon>
        <taxon>Amycolatopsis methanolica group</taxon>
    </lineage>
</organism>
<dbReference type="InterPro" id="IPR005693">
    <property type="entry name" value="Mce"/>
</dbReference>
<dbReference type="KEGG" id="amq:AMETH_0634"/>
<keyword evidence="1" id="KW-0812">Transmembrane</keyword>
<dbReference type="OrthoDB" id="338143at2"/>
<sequence>MRGLVAPLVKLTIFIVITVLFTAILGISIANINTQDTTGYSARFTDATLVLPGDDVRIAGVKVGQVTDVKIVDRRQAQIDFEVDQGRTLPAGVTVQIKYRNLVGQRYLSLGQGTGDDKGTLKPGSTIPLERTTPALDLDELFNGFKPLFRALNPEDVNKLSYELIQVLQGEGGTIDSLLAHTASLTSTIAQKDQVIGQVVTNLNTVLDAVNAHTPQLTDLIDKLQQLTTGLAQDRDSIGDAIDALGGLANTTAGFLDEAREPLKNDISALGGLAQNLNDSEPVVEHFIQVLPEKVTALARTADYGSWFNFYLCSASGSVSLPPLINQEINLPIMPATQARCGS</sequence>